<dbReference type="EC" id="1.5.1.7" evidence="4 13"/>
<feature type="domain" description="Alanine dehydrogenase/pyridine nucleotide transhydrogenase N-terminal" evidence="18">
    <location>
        <begin position="8"/>
        <end position="143"/>
    </location>
</feature>
<evidence type="ECO:0000256" key="8">
    <source>
        <dbReference type="ARBA" id="ARBA00023027"/>
    </source>
</evidence>
<dbReference type="SMART" id="SM01003">
    <property type="entry name" value="AlaDh_PNT_N"/>
    <property type="match status" value="1"/>
</dbReference>
<feature type="disulfide bond" evidence="16">
    <location>
        <begin position="213"/>
        <end position="257"/>
    </location>
</feature>
<organism evidence="19 20">
    <name type="scientific">Piptocephalis cylindrospora</name>
    <dbReference type="NCBI Taxonomy" id="1907219"/>
    <lineage>
        <taxon>Eukaryota</taxon>
        <taxon>Fungi</taxon>
        <taxon>Fungi incertae sedis</taxon>
        <taxon>Zoopagomycota</taxon>
        <taxon>Zoopagomycotina</taxon>
        <taxon>Zoopagomycetes</taxon>
        <taxon>Zoopagales</taxon>
        <taxon>Piptocephalidaceae</taxon>
        <taxon>Piptocephalis</taxon>
    </lineage>
</organism>
<feature type="binding site" evidence="15">
    <location>
        <position position="259"/>
    </location>
    <ligand>
        <name>NAD(+)</name>
        <dbReference type="ChEBI" id="CHEBI:57540"/>
    </ligand>
</feature>
<evidence type="ECO:0000256" key="5">
    <source>
        <dbReference type="ARBA" id="ARBA00021221"/>
    </source>
</evidence>
<keyword evidence="7 13" id="KW-0560">Oxidoreductase</keyword>
<dbReference type="InterPro" id="IPR051168">
    <property type="entry name" value="AASS"/>
</dbReference>
<evidence type="ECO:0000256" key="1">
    <source>
        <dbReference type="ARBA" id="ARBA00004884"/>
    </source>
</evidence>
<evidence type="ECO:0000256" key="2">
    <source>
        <dbReference type="ARBA" id="ARBA00005689"/>
    </source>
</evidence>
<dbReference type="Pfam" id="PF05222">
    <property type="entry name" value="AlaDh_PNT_N"/>
    <property type="match status" value="1"/>
</dbReference>
<feature type="binding site" evidence="15">
    <location>
        <position position="235"/>
    </location>
    <ligand>
        <name>NAD(+)</name>
        <dbReference type="ChEBI" id="CHEBI:57540"/>
    </ligand>
</feature>
<feature type="binding site" evidence="15">
    <location>
        <position position="131"/>
    </location>
    <ligand>
        <name>NAD(+)</name>
        <dbReference type="ChEBI" id="CHEBI:57540"/>
    </ligand>
</feature>
<dbReference type="CDD" id="cd12188">
    <property type="entry name" value="SDH"/>
    <property type="match status" value="1"/>
</dbReference>
<dbReference type="InterPro" id="IPR007698">
    <property type="entry name" value="AlaDH/PNT_NAD(H)-bd"/>
</dbReference>
<feature type="binding site" evidence="15">
    <location>
        <position position="239"/>
    </location>
    <ligand>
        <name>NAD(+)</name>
        <dbReference type="ChEBI" id="CHEBI:57540"/>
    </ligand>
</feature>
<dbReference type="AlphaFoldDB" id="A0A4P9Y3V3"/>
<dbReference type="GO" id="GO:0004754">
    <property type="term" value="F:saccharopine dehydrogenase (NAD+, L-lysine-forming) activity"/>
    <property type="evidence" value="ECO:0007669"/>
    <property type="project" value="UniProtKB-EC"/>
</dbReference>
<comment type="catalytic activity">
    <reaction evidence="12 13">
        <text>L-saccharopine + NAD(+) + H2O = L-lysine + 2-oxoglutarate + NADH + H(+)</text>
        <dbReference type="Rhea" id="RHEA:12440"/>
        <dbReference type="ChEBI" id="CHEBI:15377"/>
        <dbReference type="ChEBI" id="CHEBI:15378"/>
        <dbReference type="ChEBI" id="CHEBI:16810"/>
        <dbReference type="ChEBI" id="CHEBI:32551"/>
        <dbReference type="ChEBI" id="CHEBI:57540"/>
        <dbReference type="ChEBI" id="CHEBI:57945"/>
        <dbReference type="ChEBI" id="CHEBI:57951"/>
        <dbReference type="EC" id="1.5.1.7"/>
    </reaction>
</comment>
<keyword evidence="6 13" id="KW-0028">Amino-acid biosynthesis</keyword>
<feature type="active site" description="Proton donor" evidence="14">
    <location>
        <position position="97"/>
    </location>
</feature>
<dbReference type="FunFam" id="3.40.50.720:FF:000217">
    <property type="entry name" value="Saccharopine dehydrogenase [NAD(+), L-lysine-forming]"/>
    <property type="match status" value="1"/>
</dbReference>
<sequence>MSQPTHLWLREETKQAEHRAALSPAVCKTLLDKGFKITVEKSAQRIFDDEEYSAVGCPLVEGGSWKQAPKDAYILGLKELPEGETGPLEHRHIFFAHCFKGQAGWKELIGRFEAGKGKILDLEFLNDERGRRVAAFGYYAGFTGAAFGLDAWARQVLRDQEGKGPTQYPAIRPFKNEEALIAQVKENVQKAIQAQGGSGTPPRILVIGALGRCGSGAVDCARKVGIPDEQIVRWDMAETSRGGPFVEITESDVFVNCIYLTSSIPPFVTQELLDAPTRRIRSIVDVSCDTTNPHNPIPIYSVNTTFQSPTLLIPSSNPLSLELMSIDHLPTALPREASDAFCKDLLPTLLELSGPSPLQDSRVWKEALELYEKKVQEAA</sequence>
<dbReference type="GO" id="GO:0019878">
    <property type="term" value="P:lysine biosynthetic process via aminoadipic acid"/>
    <property type="evidence" value="ECO:0007669"/>
    <property type="project" value="UniProtKB-UniPathway"/>
</dbReference>
<evidence type="ECO:0000256" key="6">
    <source>
        <dbReference type="ARBA" id="ARBA00022605"/>
    </source>
</evidence>
<evidence type="ECO:0000256" key="16">
    <source>
        <dbReference type="PIRSR" id="PIRSR018250-4"/>
    </source>
</evidence>
<evidence type="ECO:0000256" key="10">
    <source>
        <dbReference type="ARBA" id="ARBA00023157"/>
    </source>
</evidence>
<evidence type="ECO:0000256" key="14">
    <source>
        <dbReference type="PIRSR" id="PIRSR018250-1"/>
    </source>
</evidence>
<evidence type="ECO:0000256" key="4">
    <source>
        <dbReference type="ARBA" id="ARBA00012847"/>
    </source>
</evidence>
<keyword evidence="8 13" id="KW-0520">NAD</keyword>
<dbReference type="InterPro" id="IPR027281">
    <property type="entry name" value="Lys1"/>
</dbReference>
<dbReference type="GO" id="GO:0005737">
    <property type="term" value="C:cytoplasm"/>
    <property type="evidence" value="ECO:0007669"/>
    <property type="project" value="TreeGrafter"/>
</dbReference>
<name>A0A4P9Y3V3_9FUNG</name>
<dbReference type="InterPro" id="IPR007886">
    <property type="entry name" value="AlaDH/PNT_N"/>
</dbReference>
<dbReference type="UniPathway" id="UPA00033">
    <property type="reaction ID" value="UER00034"/>
</dbReference>
<feature type="binding site" evidence="15">
    <location>
        <begin position="326"/>
        <end position="329"/>
    </location>
    <ligand>
        <name>NAD(+)</name>
        <dbReference type="ChEBI" id="CHEBI:57540"/>
    </ligand>
</feature>
<evidence type="ECO:0000256" key="15">
    <source>
        <dbReference type="PIRSR" id="PIRSR018250-3"/>
    </source>
</evidence>
<dbReference type="SMART" id="SM01002">
    <property type="entry name" value="AlaDh_PNT_C"/>
    <property type="match status" value="1"/>
</dbReference>
<feature type="binding site" evidence="15">
    <location>
        <begin position="211"/>
        <end position="212"/>
    </location>
    <ligand>
        <name>NAD(+)</name>
        <dbReference type="ChEBI" id="CHEBI:57540"/>
    </ligand>
</feature>
<keyword evidence="9 13" id="KW-0457">Lysine biosynthesis</keyword>
<gene>
    <name evidence="19" type="ORF">BJ684DRAFT_20167</name>
</gene>
<comment type="pathway">
    <text evidence="1 13">Amino-acid biosynthesis; L-lysine biosynthesis via AAA pathway; L-lysine from L-alpha-aminoadipate (fungal route): step 3/3.</text>
</comment>
<reference evidence="20" key="1">
    <citation type="journal article" date="2018" name="Nat. Microbiol.">
        <title>Leveraging single-cell genomics to expand the fungal tree of life.</title>
        <authorList>
            <person name="Ahrendt S.R."/>
            <person name="Quandt C.A."/>
            <person name="Ciobanu D."/>
            <person name="Clum A."/>
            <person name="Salamov A."/>
            <person name="Andreopoulos B."/>
            <person name="Cheng J.F."/>
            <person name="Woyke T."/>
            <person name="Pelin A."/>
            <person name="Henrissat B."/>
            <person name="Reynolds N.K."/>
            <person name="Benny G.L."/>
            <person name="Smith M.E."/>
            <person name="James T.Y."/>
            <person name="Grigoriev I.V."/>
        </authorList>
    </citation>
    <scope>NUCLEOTIDE SEQUENCE [LARGE SCALE GENOMIC DNA]</scope>
</reference>
<protein>
    <recommendedName>
        <fullName evidence="5 13">Saccharopine dehydrogenase [NAD(+), L-lysine-forming]</fullName>
        <shortName evidence="13">SDH</shortName>
        <ecNumber evidence="4 13">1.5.1.7</ecNumber>
    </recommendedName>
    <alternativeName>
        <fullName evidence="11 13">Lysine--2-oxoglutarate reductase</fullName>
    </alternativeName>
</protein>
<dbReference type="OrthoDB" id="265306at2759"/>
<evidence type="ECO:0000256" key="11">
    <source>
        <dbReference type="ARBA" id="ARBA00033228"/>
    </source>
</evidence>
<evidence type="ECO:0000256" key="7">
    <source>
        <dbReference type="ARBA" id="ARBA00023002"/>
    </source>
</evidence>
<comment type="similarity">
    <text evidence="2 13">Belongs to the AlaDH/PNT family.</text>
</comment>
<evidence type="ECO:0000259" key="17">
    <source>
        <dbReference type="SMART" id="SM01002"/>
    </source>
</evidence>
<feature type="binding site" evidence="15">
    <location>
        <position position="286"/>
    </location>
    <ligand>
        <name>NAD(+)</name>
        <dbReference type="ChEBI" id="CHEBI:57540"/>
    </ligand>
</feature>
<dbReference type="SUPFAM" id="SSF51735">
    <property type="entry name" value="NAD(P)-binding Rossmann-fold domains"/>
    <property type="match status" value="1"/>
</dbReference>
<dbReference type="Proteomes" id="UP000267251">
    <property type="component" value="Unassembled WGS sequence"/>
</dbReference>
<evidence type="ECO:0000313" key="19">
    <source>
        <dbReference type="EMBL" id="RKP13332.1"/>
    </source>
</evidence>
<comment type="subunit">
    <text evidence="3">Monomer.</text>
</comment>
<dbReference type="PANTHER" id="PTHR11133">
    <property type="entry name" value="SACCHAROPINE DEHYDROGENASE"/>
    <property type="match status" value="1"/>
</dbReference>
<keyword evidence="20" id="KW-1185">Reference proteome</keyword>
<evidence type="ECO:0000256" key="12">
    <source>
        <dbReference type="ARBA" id="ARBA00047860"/>
    </source>
</evidence>
<evidence type="ECO:0000256" key="13">
    <source>
        <dbReference type="PIRNR" id="PIRNR018250"/>
    </source>
</evidence>
<evidence type="ECO:0000259" key="18">
    <source>
        <dbReference type="SMART" id="SM01003"/>
    </source>
</evidence>
<dbReference type="InterPro" id="IPR036291">
    <property type="entry name" value="NAD(P)-bd_dom_sf"/>
</dbReference>
<dbReference type="EMBL" id="KZ988048">
    <property type="protein sequence ID" value="RKP13332.1"/>
    <property type="molecule type" value="Genomic_DNA"/>
</dbReference>
<dbReference type="Gene3D" id="3.40.50.720">
    <property type="entry name" value="NAD(P)-binding Rossmann-like Domain"/>
    <property type="match status" value="2"/>
</dbReference>
<evidence type="ECO:0000256" key="3">
    <source>
        <dbReference type="ARBA" id="ARBA00011245"/>
    </source>
</evidence>
<feature type="domain" description="Alanine dehydrogenase/pyridine nucleotide transhydrogenase NAD(H)-binding" evidence="17">
    <location>
        <begin position="191"/>
        <end position="320"/>
    </location>
</feature>
<dbReference type="PANTHER" id="PTHR11133:SF23">
    <property type="entry name" value="SACCHAROPINE DEHYDROGENASE [NAD(+), L-LYSINE-FORMING]"/>
    <property type="match status" value="1"/>
</dbReference>
<dbReference type="PIRSF" id="PIRSF018250">
    <property type="entry name" value="Saccharopine_DH_Lys"/>
    <property type="match status" value="1"/>
</dbReference>
<proteinExistence type="inferred from homology"/>
<keyword evidence="10" id="KW-1015">Disulfide bond</keyword>
<evidence type="ECO:0000256" key="9">
    <source>
        <dbReference type="ARBA" id="ARBA00023154"/>
    </source>
</evidence>
<feature type="active site" description="Proton acceptor" evidence="14">
    <location>
        <position position="78"/>
    </location>
</feature>
<accession>A0A4P9Y3V3</accession>
<evidence type="ECO:0000313" key="20">
    <source>
        <dbReference type="Proteomes" id="UP000267251"/>
    </source>
</evidence>
<dbReference type="SUPFAM" id="SSF52283">
    <property type="entry name" value="Formate/glycerate dehydrogenase catalytic domain-like"/>
    <property type="match status" value="1"/>
</dbReference>